<protein>
    <submittedName>
        <fullName evidence="3">Transmembrane sensor</fullName>
    </submittedName>
</protein>
<dbReference type="InterPro" id="IPR032623">
    <property type="entry name" value="FecR_N"/>
</dbReference>
<feature type="domain" description="FecR protein" evidence="1">
    <location>
        <begin position="135"/>
        <end position="231"/>
    </location>
</feature>
<feature type="domain" description="FecR N-terminal" evidence="2">
    <location>
        <begin position="18"/>
        <end position="57"/>
    </location>
</feature>
<dbReference type="GO" id="GO:0016989">
    <property type="term" value="F:sigma factor antagonist activity"/>
    <property type="evidence" value="ECO:0007669"/>
    <property type="project" value="TreeGrafter"/>
</dbReference>
<dbReference type="Proteomes" id="UP000575083">
    <property type="component" value="Unassembled WGS sequence"/>
</dbReference>
<evidence type="ECO:0000259" key="1">
    <source>
        <dbReference type="Pfam" id="PF04773"/>
    </source>
</evidence>
<dbReference type="Gene3D" id="2.60.120.1440">
    <property type="match status" value="1"/>
</dbReference>
<keyword evidence="3" id="KW-0472">Membrane</keyword>
<sequence length="355" mass="38006">MSTTDTPTPGAVPADAEREALGWFVRARGGLSVQEQGEFVAWQAQDPTHAQAYARWQADWQQLDALPEEGVAQLRAHLAQDLARERATAPRPVRGWLAGSWAGSATMVASVAVVAAGGLLAWQHWQQQPVFEKHIATRTGEQVDVQLPDGSHLRLDTATAIDVALFRQRREVRLPEGQAVFRVQGDAARPFDVLAGPLRITVVGTRFSVRNTPGIPGEEGVRVAVEEGRVRVARADGPAPGAVVELSAGQQIASDATGQLGPVAAVPASGIAPWRESRVSFDNTPLAQALAEFGRYGPTRLTVRDPAVAALRLTGTFDPRRLDNFVRVLPRVLPVRMQEPAEPGAAAVTEIVAAP</sequence>
<dbReference type="InterPro" id="IPR012373">
    <property type="entry name" value="Ferrdict_sens_TM"/>
</dbReference>
<gene>
    <name evidence="3" type="ORF">HNP48_000393</name>
</gene>
<accession>A0A7X0U7I4</accession>
<dbReference type="RefSeq" id="WP_184855164.1">
    <property type="nucleotide sequence ID" value="NZ_JACHLK010000001.1"/>
</dbReference>
<keyword evidence="4" id="KW-1185">Reference proteome</keyword>
<dbReference type="AlphaFoldDB" id="A0A7X0U7I4"/>
<dbReference type="Gene3D" id="3.55.50.30">
    <property type="match status" value="1"/>
</dbReference>
<keyword evidence="3" id="KW-0812">Transmembrane</keyword>
<dbReference type="PIRSF" id="PIRSF018266">
    <property type="entry name" value="FecR"/>
    <property type="match status" value="1"/>
</dbReference>
<name>A0A7X0U7I4_9BURK</name>
<dbReference type="Pfam" id="PF04773">
    <property type="entry name" value="FecR"/>
    <property type="match status" value="1"/>
</dbReference>
<organism evidence="3 4">
    <name type="scientific">Acidovorax soli</name>
    <dbReference type="NCBI Taxonomy" id="592050"/>
    <lineage>
        <taxon>Bacteria</taxon>
        <taxon>Pseudomonadati</taxon>
        <taxon>Pseudomonadota</taxon>
        <taxon>Betaproteobacteria</taxon>
        <taxon>Burkholderiales</taxon>
        <taxon>Comamonadaceae</taxon>
        <taxon>Acidovorax</taxon>
    </lineage>
</organism>
<evidence type="ECO:0000259" key="2">
    <source>
        <dbReference type="Pfam" id="PF16220"/>
    </source>
</evidence>
<dbReference type="InterPro" id="IPR006860">
    <property type="entry name" value="FecR"/>
</dbReference>
<dbReference type="PANTHER" id="PTHR30273:SF2">
    <property type="entry name" value="PROTEIN FECR"/>
    <property type="match status" value="1"/>
</dbReference>
<reference evidence="3 4" key="1">
    <citation type="submission" date="2020-08" db="EMBL/GenBank/DDBJ databases">
        <title>Functional genomics of gut bacteria from endangered species of beetles.</title>
        <authorList>
            <person name="Carlos-Shanley C."/>
        </authorList>
    </citation>
    <scope>NUCLEOTIDE SEQUENCE [LARGE SCALE GENOMIC DNA]</scope>
    <source>
        <strain evidence="3 4">S00198</strain>
    </source>
</reference>
<proteinExistence type="predicted"/>
<dbReference type="EMBL" id="JACHLK010000001">
    <property type="protein sequence ID" value="MBB6557729.1"/>
    <property type="molecule type" value="Genomic_DNA"/>
</dbReference>
<dbReference type="PANTHER" id="PTHR30273">
    <property type="entry name" value="PERIPLASMIC SIGNAL SENSOR AND SIGMA FACTOR ACTIVATOR FECR-RELATED"/>
    <property type="match status" value="1"/>
</dbReference>
<evidence type="ECO:0000313" key="3">
    <source>
        <dbReference type="EMBL" id="MBB6557729.1"/>
    </source>
</evidence>
<comment type="caution">
    <text evidence="3">The sequence shown here is derived from an EMBL/GenBank/DDBJ whole genome shotgun (WGS) entry which is preliminary data.</text>
</comment>
<dbReference type="Pfam" id="PF16220">
    <property type="entry name" value="DUF4880"/>
    <property type="match status" value="1"/>
</dbReference>
<evidence type="ECO:0000313" key="4">
    <source>
        <dbReference type="Proteomes" id="UP000575083"/>
    </source>
</evidence>